<reference evidence="3" key="1">
    <citation type="journal article" date="2019" name="Int. J. Syst. Evol. Microbiol.">
        <title>The Global Catalogue of Microorganisms (GCM) 10K type strain sequencing project: providing services to taxonomists for standard genome sequencing and annotation.</title>
        <authorList>
            <consortium name="The Broad Institute Genomics Platform"/>
            <consortium name="The Broad Institute Genome Sequencing Center for Infectious Disease"/>
            <person name="Wu L."/>
            <person name="Ma J."/>
        </authorList>
    </citation>
    <scope>NUCLEOTIDE SEQUENCE [LARGE SCALE GENOMIC DNA]</scope>
    <source>
        <strain evidence="3">KCTC 52644</strain>
    </source>
</reference>
<gene>
    <name evidence="2" type="ORF">ACFSX9_04950</name>
</gene>
<keyword evidence="1" id="KW-0732">Signal</keyword>
<accession>A0ABW5Z5Q4</accession>
<sequence>MKKQVLKFLSLSFIILLASCDKEVGTSGVVINKLTGDRIAGVTVKMTSEQGNREVLTIANGYFDTFKSFSCGFSSCNDDYKIEFSKEGYETKVIHENFYNEAEATFVNPTTKDTLIVALENL</sequence>
<proteinExistence type="predicted"/>
<name>A0ABW5Z5Q4_9FLAO</name>
<feature type="signal peptide" evidence="1">
    <location>
        <begin position="1"/>
        <end position="18"/>
    </location>
</feature>
<dbReference type="InterPro" id="IPR008969">
    <property type="entry name" value="CarboxyPept-like_regulatory"/>
</dbReference>
<protein>
    <submittedName>
        <fullName evidence="2">Carboxypeptidase-like regulatory domain-containing protein</fullName>
    </submittedName>
</protein>
<dbReference type="Gene3D" id="2.60.40.1120">
    <property type="entry name" value="Carboxypeptidase-like, regulatory domain"/>
    <property type="match status" value="1"/>
</dbReference>
<dbReference type="RefSeq" id="WP_379805171.1">
    <property type="nucleotide sequence ID" value="NZ_JBHUOL010000010.1"/>
</dbReference>
<dbReference type="PROSITE" id="PS51257">
    <property type="entry name" value="PROKAR_LIPOPROTEIN"/>
    <property type="match status" value="1"/>
</dbReference>
<evidence type="ECO:0000313" key="3">
    <source>
        <dbReference type="Proteomes" id="UP001597549"/>
    </source>
</evidence>
<keyword evidence="3" id="KW-1185">Reference proteome</keyword>
<dbReference type="Proteomes" id="UP001597549">
    <property type="component" value="Unassembled WGS sequence"/>
</dbReference>
<evidence type="ECO:0000256" key="1">
    <source>
        <dbReference type="SAM" id="SignalP"/>
    </source>
</evidence>
<comment type="caution">
    <text evidence="2">The sequence shown here is derived from an EMBL/GenBank/DDBJ whole genome shotgun (WGS) entry which is preliminary data.</text>
</comment>
<dbReference type="EMBL" id="JBHUOL010000010">
    <property type="protein sequence ID" value="MFD2908079.1"/>
    <property type="molecule type" value="Genomic_DNA"/>
</dbReference>
<feature type="chain" id="PRO_5046676695" evidence="1">
    <location>
        <begin position="19"/>
        <end position="122"/>
    </location>
</feature>
<dbReference type="SUPFAM" id="SSF49464">
    <property type="entry name" value="Carboxypeptidase regulatory domain-like"/>
    <property type="match status" value="1"/>
</dbReference>
<organism evidence="2 3">
    <name type="scientific">Flavobacterium ardleyense</name>
    <dbReference type="NCBI Taxonomy" id="2038737"/>
    <lineage>
        <taxon>Bacteria</taxon>
        <taxon>Pseudomonadati</taxon>
        <taxon>Bacteroidota</taxon>
        <taxon>Flavobacteriia</taxon>
        <taxon>Flavobacteriales</taxon>
        <taxon>Flavobacteriaceae</taxon>
        <taxon>Flavobacterium</taxon>
    </lineage>
</organism>
<evidence type="ECO:0000313" key="2">
    <source>
        <dbReference type="EMBL" id="MFD2908079.1"/>
    </source>
</evidence>